<dbReference type="InterPro" id="IPR039552">
    <property type="entry name" value="IS66_C"/>
</dbReference>
<dbReference type="PANTHER" id="PTHR33678">
    <property type="entry name" value="BLL1576 PROTEIN"/>
    <property type="match status" value="1"/>
</dbReference>
<accession>T2DMM6</accession>
<protein>
    <submittedName>
        <fullName evidence="3">Uncharacterized protein</fullName>
    </submittedName>
</protein>
<dbReference type="InterPro" id="IPR052344">
    <property type="entry name" value="Transposase-related"/>
</dbReference>
<dbReference type="KEGG" id="amc:MADE_000001022320"/>
<name>T2DMM6_ALTMD</name>
<dbReference type="Pfam" id="PF13817">
    <property type="entry name" value="DDE_Tnp_IS66_C"/>
    <property type="match status" value="1"/>
</dbReference>
<proteinExistence type="predicted"/>
<dbReference type="Pfam" id="PF03050">
    <property type="entry name" value="DDE_Tnp_IS66"/>
    <property type="match status" value="1"/>
</dbReference>
<dbReference type="Proteomes" id="UP000001870">
    <property type="component" value="Chromosome"/>
</dbReference>
<dbReference type="InterPro" id="IPR004291">
    <property type="entry name" value="Transposase_IS66_central"/>
</dbReference>
<sequence>MDTNHLERALRVIPMGRKNYLFCWSELGAEQLGILQSLMVTCRLQGVNPYHYLVDVLQRVALHPARDVIDLTPRLWKQKYNQNRLVSDVKILTSQH</sequence>
<keyword evidence="4" id="KW-1185">Reference proteome</keyword>
<gene>
    <name evidence="3" type="ORF">MADE_000001022320</name>
</gene>
<dbReference type="EMBL" id="CP001103">
    <property type="protein sequence ID" value="AGV54052.1"/>
    <property type="molecule type" value="Genomic_DNA"/>
</dbReference>
<evidence type="ECO:0000313" key="4">
    <source>
        <dbReference type="Proteomes" id="UP000001870"/>
    </source>
</evidence>
<organism evidence="3 4">
    <name type="scientific">Alteromonas mediterranea (strain DSM 17117 / CIP 110805 / LMG 28347 / Deep ecotype)</name>
    <dbReference type="NCBI Taxonomy" id="1774373"/>
    <lineage>
        <taxon>Bacteria</taxon>
        <taxon>Pseudomonadati</taxon>
        <taxon>Pseudomonadota</taxon>
        <taxon>Gammaproteobacteria</taxon>
        <taxon>Alteromonadales</taxon>
        <taxon>Alteromonadaceae</taxon>
        <taxon>Alteromonas/Salinimonas group</taxon>
        <taxon>Alteromonas</taxon>
    </lineage>
</organism>
<feature type="domain" description="Transposase IS66 central" evidence="1">
    <location>
        <begin position="1"/>
        <end position="30"/>
    </location>
</feature>
<reference evidence="3 4" key="2">
    <citation type="journal article" date="2015" name="Antonie Van Leeuwenhoek">
        <title>Ecophysiological diversity of a novel member of the genus Alteromonas, and description of Alteromonas mediterranea sp. nov.</title>
        <authorList>
            <person name="Ivanova E.P."/>
            <person name="Lopez-Perez M."/>
            <person name="Zabalos M."/>
            <person name="Nguyen S.H."/>
            <person name="Webb H.K."/>
            <person name="Ryan J."/>
            <person name="Lagutin K."/>
            <person name="Vyssotski M."/>
            <person name="Crawford R.J."/>
            <person name="Rodriguez-Valera F."/>
        </authorList>
    </citation>
    <scope>NUCLEOTIDE SEQUENCE [LARGE SCALE GENOMIC DNA]</scope>
    <source>
        <strain evidence="4">DSM 17117 / CIP 110805 / LMG 28347 / Deep ecotype</strain>
    </source>
</reference>
<evidence type="ECO:0000259" key="1">
    <source>
        <dbReference type="Pfam" id="PF03050"/>
    </source>
</evidence>
<feature type="domain" description="Transposase IS66 C-terminal" evidence="2">
    <location>
        <begin position="37"/>
        <end position="73"/>
    </location>
</feature>
<evidence type="ECO:0000313" key="3">
    <source>
        <dbReference type="EMBL" id="AGV54052.1"/>
    </source>
</evidence>
<dbReference type="HOGENOM" id="CLU_023034_5_5_6"/>
<dbReference type="PANTHER" id="PTHR33678:SF1">
    <property type="entry name" value="BLL1576 PROTEIN"/>
    <property type="match status" value="1"/>
</dbReference>
<dbReference type="AlphaFoldDB" id="T2DMM6"/>
<reference evidence="3 4" key="1">
    <citation type="journal article" date="2008" name="ISME J.">
        <title>Comparative genomics of two ecotypes of the marine planktonic copiotroph Alteromonas macleodii suggests alternative lifestyles associated with different kinds of particulate organic matter.</title>
        <authorList>
            <person name="Ivars-Martinez E."/>
            <person name="Martin-Cuadrado A.B."/>
            <person name="D'Auria G."/>
            <person name="Mira A."/>
            <person name="Ferriera S."/>
            <person name="Johnson J."/>
            <person name="Friedman R."/>
            <person name="Rodriguez-Valera F."/>
        </authorList>
    </citation>
    <scope>NUCLEOTIDE SEQUENCE [LARGE SCALE GENOMIC DNA]</scope>
    <source>
        <strain evidence="4">DSM 17117 / CIP 110805 / LMG 28347 / Deep ecotype</strain>
    </source>
</reference>
<evidence type="ECO:0000259" key="2">
    <source>
        <dbReference type="Pfam" id="PF13817"/>
    </source>
</evidence>